<protein>
    <submittedName>
        <fullName evidence="1">Uncharacterized protein</fullName>
    </submittedName>
</protein>
<dbReference type="EMBL" id="MT144238">
    <property type="protein sequence ID" value="QJA51124.1"/>
    <property type="molecule type" value="Genomic_DNA"/>
</dbReference>
<gene>
    <name evidence="1" type="ORF">TM448A01987_0012</name>
</gene>
<name>A0A6H1ZU74_9ZZZZ</name>
<sequence length="47" mass="5380">MIAWYWMLAAFFGGLLIGWMTCSLMTMAKGDLDFEFSHDNVRMEGKG</sequence>
<evidence type="ECO:0000313" key="1">
    <source>
        <dbReference type="EMBL" id="QJA51124.1"/>
    </source>
</evidence>
<organism evidence="1">
    <name type="scientific">viral metagenome</name>
    <dbReference type="NCBI Taxonomy" id="1070528"/>
    <lineage>
        <taxon>unclassified sequences</taxon>
        <taxon>metagenomes</taxon>
        <taxon>organismal metagenomes</taxon>
    </lineage>
</organism>
<accession>A0A6H1ZU74</accession>
<proteinExistence type="predicted"/>
<dbReference type="AlphaFoldDB" id="A0A6H1ZU74"/>
<reference evidence="1" key="1">
    <citation type="submission" date="2020-03" db="EMBL/GenBank/DDBJ databases">
        <title>The deep terrestrial virosphere.</title>
        <authorList>
            <person name="Holmfeldt K."/>
            <person name="Nilsson E."/>
            <person name="Simone D."/>
            <person name="Lopez-Fernandez M."/>
            <person name="Wu X."/>
            <person name="de Brujin I."/>
            <person name="Lundin D."/>
            <person name="Andersson A."/>
            <person name="Bertilsson S."/>
            <person name="Dopson M."/>
        </authorList>
    </citation>
    <scope>NUCLEOTIDE SEQUENCE</scope>
    <source>
        <strain evidence="1">TM448A01987</strain>
    </source>
</reference>